<proteinExistence type="predicted"/>
<evidence type="ECO:0000259" key="2">
    <source>
        <dbReference type="PROSITE" id="PS50018"/>
    </source>
</evidence>
<evidence type="ECO:0000256" key="1">
    <source>
        <dbReference type="ARBA" id="ARBA00022468"/>
    </source>
</evidence>
<keyword evidence="4" id="KW-1185">Reference proteome</keyword>
<dbReference type="SUPFAM" id="SSF48350">
    <property type="entry name" value="GTPase activation domain, GAP"/>
    <property type="match status" value="1"/>
</dbReference>
<feature type="domain" description="Ras-GAP" evidence="2">
    <location>
        <begin position="40"/>
        <end position="237"/>
    </location>
</feature>
<evidence type="ECO:0000313" key="3">
    <source>
        <dbReference type="EMBL" id="KAG9395680.1"/>
    </source>
</evidence>
<evidence type="ECO:0000313" key="4">
    <source>
        <dbReference type="Proteomes" id="UP000717585"/>
    </source>
</evidence>
<dbReference type="Proteomes" id="UP000717585">
    <property type="component" value="Unassembled WGS sequence"/>
</dbReference>
<comment type="caution">
    <text evidence="3">The sequence shown here is derived from an EMBL/GenBank/DDBJ whole genome shotgun (WGS) entry which is preliminary data.</text>
</comment>
<gene>
    <name evidence="3" type="ORF">J8273_2884</name>
</gene>
<dbReference type="GO" id="GO:0005096">
    <property type="term" value="F:GTPase activator activity"/>
    <property type="evidence" value="ECO:0007669"/>
    <property type="project" value="UniProtKB-KW"/>
</dbReference>
<protein>
    <submittedName>
        <fullName evidence="3">Ras GTPase activation domain-containing protein</fullName>
    </submittedName>
</protein>
<dbReference type="EMBL" id="JAHDYR010000009">
    <property type="protein sequence ID" value="KAG9395680.1"/>
    <property type="molecule type" value="Genomic_DNA"/>
</dbReference>
<dbReference type="PANTHER" id="PTHR10194">
    <property type="entry name" value="RAS GTPASE-ACTIVATING PROTEINS"/>
    <property type="match status" value="1"/>
</dbReference>
<dbReference type="PROSITE" id="PS50018">
    <property type="entry name" value="RAS_GTPASE_ACTIV_2"/>
    <property type="match status" value="1"/>
</dbReference>
<keyword evidence="1" id="KW-0343">GTPase activation</keyword>
<dbReference type="SMART" id="SM00323">
    <property type="entry name" value="RasGAP"/>
    <property type="match status" value="1"/>
</dbReference>
<dbReference type="InterPro" id="IPR001936">
    <property type="entry name" value="RasGAP_dom"/>
</dbReference>
<dbReference type="InterPro" id="IPR039360">
    <property type="entry name" value="Ras_GTPase"/>
</dbReference>
<dbReference type="OrthoDB" id="1562946at2759"/>
<dbReference type="AlphaFoldDB" id="A0A8J6EAY0"/>
<dbReference type="InterPro" id="IPR008936">
    <property type="entry name" value="Rho_GTPase_activation_prot"/>
</dbReference>
<dbReference type="PANTHER" id="PTHR10194:SF60">
    <property type="entry name" value="RAS GTPASE-ACTIVATING PROTEIN RASKOL"/>
    <property type="match status" value="1"/>
</dbReference>
<reference evidence="3" key="1">
    <citation type="submission" date="2021-05" db="EMBL/GenBank/DDBJ databases">
        <title>A free-living protist that lacks canonical eukaryotic 1 DNA replication and segregation systems.</title>
        <authorList>
            <person name="Salas-Leiva D.E."/>
            <person name="Tromer E.C."/>
            <person name="Curtis B.A."/>
            <person name="Jerlstrom-Hultqvist J."/>
            <person name="Kolisko M."/>
            <person name="Yi Z."/>
            <person name="Salas-Leiva J.S."/>
            <person name="Gallot-Lavallee L."/>
            <person name="Kops G.J.P.L."/>
            <person name="Archibald J.M."/>
            <person name="Simpson A.G.B."/>
            <person name="Roger A.J."/>
        </authorList>
    </citation>
    <scope>NUCLEOTIDE SEQUENCE</scope>
    <source>
        <strain evidence="3">BICM</strain>
    </source>
</reference>
<organism evidence="3 4">
    <name type="scientific">Carpediemonas membranifera</name>
    <dbReference type="NCBI Taxonomy" id="201153"/>
    <lineage>
        <taxon>Eukaryota</taxon>
        <taxon>Metamonada</taxon>
        <taxon>Carpediemonas-like organisms</taxon>
        <taxon>Carpediemonas</taxon>
    </lineage>
</organism>
<sequence>MSWTGEYFEQLRHDYKNLIAFYRNAGEVCATISNNIPASEYPGLARFLLKACGDEPSMLALMPPLLDAEFSFAKNDITTFMRERSRLPNRFTGEFILHTSSEFLVNTLRPFVTDLCQQRMLTMEVDYDKTVSDLEKKQELLIEYSQKLLDHLLSDAVVAAIPRPLRALLGLLYRTAREKYSEEQAIPLIGNVYILRFLNPGLSVPDYYGVLPPSMTCGVRSRRNLVLIAKMLQALSNGVMFGDKEDYMKPMNPFIEKNFAPVRAHLLALTEDPEGKDFADILDPTPLDLEDPALMNRFQLRELAIAHRLLSTHGAKLRGLLGEKYAPVAALVEMLPEAPRIGPEPWYNPKEPRVKEYHVVKVNKKGKRQNRVIKLTLNSLLNIDKQEQQIKNELLVSEMSALMAPAHTPTLVIVHGNPPDISKDTPGYFPHRDKGEDGHPRTYECTNIRIRDEVLGEVFEMIWAYHAKPVPVAYDLVKVNKYGKRQNRVFKLTRDSVMNMRGSHIQTETHFATVAAVQVEGSTLYMTIEGEDSPRENILKTPELAEELCRAIKDGMRRFESGR</sequence>
<dbReference type="Gene3D" id="1.10.506.10">
    <property type="entry name" value="GTPase Activation - p120gap, domain 1"/>
    <property type="match status" value="1"/>
</dbReference>
<name>A0A8J6EAY0_9EUKA</name>
<dbReference type="Pfam" id="PF00616">
    <property type="entry name" value="RasGAP"/>
    <property type="match status" value="1"/>
</dbReference>
<accession>A0A8J6EAY0</accession>